<organism evidence="2 3">
    <name type="scientific">Helianthus annuus</name>
    <name type="common">Common sunflower</name>
    <dbReference type="NCBI Taxonomy" id="4232"/>
    <lineage>
        <taxon>Eukaryota</taxon>
        <taxon>Viridiplantae</taxon>
        <taxon>Streptophyta</taxon>
        <taxon>Embryophyta</taxon>
        <taxon>Tracheophyta</taxon>
        <taxon>Spermatophyta</taxon>
        <taxon>Magnoliopsida</taxon>
        <taxon>eudicotyledons</taxon>
        <taxon>Gunneridae</taxon>
        <taxon>Pentapetalae</taxon>
        <taxon>asterids</taxon>
        <taxon>campanulids</taxon>
        <taxon>Asterales</taxon>
        <taxon>Asteraceae</taxon>
        <taxon>Asteroideae</taxon>
        <taxon>Heliantheae alliance</taxon>
        <taxon>Heliantheae</taxon>
        <taxon>Helianthus</taxon>
    </lineage>
</organism>
<dbReference type="SUPFAM" id="SSF81383">
    <property type="entry name" value="F-box domain"/>
    <property type="match status" value="1"/>
</dbReference>
<dbReference type="InterPro" id="IPR036047">
    <property type="entry name" value="F-box-like_dom_sf"/>
</dbReference>
<evidence type="ECO:0000259" key="1">
    <source>
        <dbReference type="PROSITE" id="PS50181"/>
    </source>
</evidence>
<protein>
    <submittedName>
        <fullName evidence="2">Putative F-box domain, Leucine-rich repeat domain, L domain-like protein</fullName>
    </submittedName>
</protein>
<dbReference type="PANTHER" id="PTHR38926">
    <property type="entry name" value="F-BOX DOMAIN CONTAINING PROTEIN, EXPRESSED"/>
    <property type="match status" value="1"/>
</dbReference>
<proteinExistence type="predicted"/>
<dbReference type="PROSITE" id="PS50181">
    <property type="entry name" value="FBOX"/>
    <property type="match status" value="1"/>
</dbReference>
<name>A0A251VGZ0_HELAN</name>
<sequence length="288" mass="32551">MVLVPKPKQQPQTTRNLLELPSDLTVNILQRIGVVDILENAQKVCTAWREICKDPAIWTVVSMVCFSGQSRTTCQEMCKHVVDRSQGQLVDLTIVDFCNDELLQYVAERSSQLRRLEIVCYFGQTLSEALKKLSLLEELILVKIKMSQKDIEAVGCNCPLLKTLVLNEKAFGFSDAEEDVVAVAIGKNLPNLTHVELIGNSMTNVGLQAILDGCCHLESLDLSQCFNFDLKGDLRKRCSRQIRCFKPPDDSLAGCRYPQMYNISPDYDDYYDYYDPPGVDDYDYVPSD</sequence>
<evidence type="ECO:0000313" key="2">
    <source>
        <dbReference type="EMBL" id="OTG34443.1"/>
    </source>
</evidence>
<dbReference type="Gene3D" id="1.20.1280.50">
    <property type="match status" value="1"/>
</dbReference>
<dbReference type="GO" id="GO:1905761">
    <property type="term" value="F:SCF ubiquitin ligase complex binding"/>
    <property type="evidence" value="ECO:0000318"/>
    <property type="project" value="GO_Central"/>
</dbReference>
<dbReference type="PANTHER" id="PTHR38926:SF80">
    <property type="entry name" value="F-BOX DOMAIN, LEUCINE-RICH REPEAT DOMAIN SUPERFAMILY"/>
    <property type="match status" value="1"/>
</dbReference>
<dbReference type="InterPro" id="IPR032675">
    <property type="entry name" value="LRR_dom_sf"/>
</dbReference>
<dbReference type="InParanoid" id="A0A251VGZ0"/>
<gene>
    <name evidence="2" type="ORF">HannXRQ_Chr02g0045881</name>
</gene>
<reference evidence="3" key="1">
    <citation type="journal article" date="2017" name="Nature">
        <title>The sunflower genome provides insights into oil metabolism, flowering and Asterid evolution.</title>
        <authorList>
            <person name="Badouin H."/>
            <person name="Gouzy J."/>
            <person name="Grassa C.J."/>
            <person name="Murat F."/>
            <person name="Staton S.E."/>
            <person name="Cottret L."/>
            <person name="Lelandais-Briere C."/>
            <person name="Owens G.L."/>
            <person name="Carrere S."/>
            <person name="Mayjonade B."/>
            <person name="Legrand L."/>
            <person name="Gill N."/>
            <person name="Kane N.C."/>
            <person name="Bowers J.E."/>
            <person name="Hubner S."/>
            <person name="Bellec A."/>
            <person name="Berard A."/>
            <person name="Berges H."/>
            <person name="Blanchet N."/>
            <person name="Boniface M.C."/>
            <person name="Brunel D."/>
            <person name="Catrice O."/>
            <person name="Chaidir N."/>
            <person name="Claudel C."/>
            <person name="Donnadieu C."/>
            <person name="Faraut T."/>
            <person name="Fievet G."/>
            <person name="Helmstetter N."/>
            <person name="King M."/>
            <person name="Knapp S.J."/>
            <person name="Lai Z."/>
            <person name="Le Paslier M.C."/>
            <person name="Lippi Y."/>
            <person name="Lorenzon L."/>
            <person name="Mandel J.R."/>
            <person name="Marage G."/>
            <person name="Marchand G."/>
            <person name="Marquand E."/>
            <person name="Bret-Mestries E."/>
            <person name="Morien E."/>
            <person name="Nambeesan S."/>
            <person name="Nguyen T."/>
            <person name="Pegot-Espagnet P."/>
            <person name="Pouilly N."/>
            <person name="Raftis F."/>
            <person name="Sallet E."/>
            <person name="Schiex T."/>
            <person name="Thomas J."/>
            <person name="Vandecasteele C."/>
            <person name="Vares D."/>
            <person name="Vear F."/>
            <person name="Vautrin S."/>
            <person name="Crespi M."/>
            <person name="Mangin B."/>
            <person name="Burke J.M."/>
            <person name="Salse J."/>
            <person name="Munos S."/>
            <person name="Vincourt P."/>
            <person name="Rieseberg L.H."/>
            <person name="Langlade N.B."/>
        </authorList>
    </citation>
    <scope>NUCLEOTIDE SEQUENCE [LARGE SCALE GENOMIC DNA]</scope>
    <source>
        <strain evidence="3">cv. SF193</strain>
    </source>
</reference>
<dbReference type="OMA" id="IAMCHEV"/>
<keyword evidence="3" id="KW-1185">Reference proteome</keyword>
<dbReference type="EMBL" id="CM007891">
    <property type="protein sequence ID" value="OTG34443.1"/>
    <property type="molecule type" value="Genomic_DNA"/>
</dbReference>
<dbReference type="AlphaFoldDB" id="A0A251VGZ0"/>
<dbReference type="Proteomes" id="UP000215914">
    <property type="component" value="Chromosome 2"/>
</dbReference>
<dbReference type="Gene3D" id="3.80.10.10">
    <property type="entry name" value="Ribonuclease Inhibitor"/>
    <property type="match status" value="1"/>
</dbReference>
<dbReference type="CDD" id="cd22164">
    <property type="entry name" value="F-box_AtSKIP19-like"/>
    <property type="match status" value="1"/>
</dbReference>
<accession>A0A251VGZ0</accession>
<dbReference type="InterPro" id="IPR001810">
    <property type="entry name" value="F-box_dom"/>
</dbReference>
<evidence type="ECO:0000313" key="3">
    <source>
        <dbReference type="Proteomes" id="UP000215914"/>
    </source>
</evidence>
<dbReference type="SUPFAM" id="SSF52047">
    <property type="entry name" value="RNI-like"/>
    <property type="match status" value="1"/>
</dbReference>
<dbReference type="Pfam" id="PF12937">
    <property type="entry name" value="F-box-like"/>
    <property type="match status" value="1"/>
</dbReference>
<feature type="domain" description="F-box" evidence="1">
    <location>
        <begin position="14"/>
        <end position="61"/>
    </location>
</feature>